<protein>
    <submittedName>
        <fullName evidence="2">Uncharacterized protein</fullName>
    </submittedName>
</protein>
<name>A0A395I5A3_ASPHC</name>
<keyword evidence="1" id="KW-1133">Transmembrane helix</keyword>
<dbReference type="RefSeq" id="XP_025554073.1">
    <property type="nucleotide sequence ID" value="XM_025690899.1"/>
</dbReference>
<keyword evidence="3" id="KW-1185">Reference proteome</keyword>
<sequence length="114" mass="12969">MMMKDHPEKNNEDSVNDLKNSCFSLALQVLGIVFSLLGFILLRPVLWFPFTPVQMPTSPGSHCGTRTRRCLSWRGTIFVWTIADRACSNQSYRGPSRGLVAPFRRGLRGKYPHE</sequence>
<reference evidence="2 3" key="1">
    <citation type="submission" date="2018-02" db="EMBL/GenBank/DDBJ databases">
        <title>The genomes of Aspergillus section Nigri reveals drivers in fungal speciation.</title>
        <authorList>
            <consortium name="DOE Joint Genome Institute"/>
            <person name="Vesth T.C."/>
            <person name="Nybo J."/>
            <person name="Theobald S."/>
            <person name="Brandl J."/>
            <person name="Frisvad J.C."/>
            <person name="Nielsen K.F."/>
            <person name="Lyhne E.K."/>
            <person name="Kogle M.E."/>
            <person name="Kuo A."/>
            <person name="Riley R."/>
            <person name="Clum A."/>
            <person name="Nolan M."/>
            <person name="Lipzen A."/>
            <person name="Salamov A."/>
            <person name="Henrissat B."/>
            <person name="Wiebenga A."/>
            <person name="De vries R.P."/>
            <person name="Grigoriev I.V."/>
            <person name="Mortensen U.H."/>
            <person name="Andersen M.R."/>
            <person name="Baker S.E."/>
        </authorList>
    </citation>
    <scope>NUCLEOTIDE SEQUENCE [LARGE SCALE GENOMIC DNA]</scope>
    <source>
        <strain evidence="2 3">CBS 101889</strain>
    </source>
</reference>
<dbReference type="AlphaFoldDB" id="A0A395I5A3"/>
<proteinExistence type="predicted"/>
<organism evidence="2 3">
    <name type="scientific">Aspergillus homomorphus (strain CBS 101889)</name>
    <dbReference type="NCBI Taxonomy" id="1450537"/>
    <lineage>
        <taxon>Eukaryota</taxon>
        <taxon>Fungi</taxon>
        <taxon>Dikarya</taxon>
        <taxon>Ascomycota</taxon>
        <taxon>Pezizomycotina</taxon>
        <taxon>Eurotiomycetes</taxon>
        <taxon>Eurotiomycetidae</taxon>
        <taxon>Eurotiales</taxon>
        <taxon>Aspergillaceae</taxon>
        <taxon>Aspergillus</taxon>
        <taxon>Aspergillus subgen. Circumdati</taxon>
    </lineage>
</organism>
<dbReference type="EMBL" id="KZ824273">
    <property type="protein sequence ID" value="RAL14919.1"/>
    <property type="molecule type" value="Genomic_DNA"/>
</dbReference>
<evidence type="ECO:0000313" key="2">
    <source>
        <dbReference type="EMBL" id="RAL14919.1"/>
    </source>
</evidence>
<dbReference type="Proteomes" id="UP000248961">
    <property type="component" value="Unassembled WGS sequence"/>
</dbReference>
<keyword evidence="1" id="KW-0472">Membrane</keyword>
<gene>
    <name evidence="2" type="ORF">BO97DRAFT_260596</name>
</gene>
<dbReference type="VEuPathDB" id="FungiDB:BO97DRAFT_260596"/>
<evidence type="ECO:0000256" key="1">
    <source>
        <dbReference type="SAM" id="Phobius"/>
    </source>
</evidence>
<evidence type="ECO:0000313" key="3">
    <source>
        <dbReference type="Proteomes" id="UP000248961"/>
    </source>
</evidence>
<feature type="transmembrane region" description="Helical" evidence="1">
    <location>
        <begin position="21"/>
        <end position="42"/>
    </location>
</feature>
<accession>A0A395I5A3</accession>
<dbReference type="GeneID" id="37195188"/>
<keyword evidence="1" id="KW-0812">Transmembrane</keyword>